<dbReference type="GO" id="GO:0005544">
    <property type="term" value="F:calcium-dependent phospholipid binding"/>
    <property type="evidence" value="ECO:0007669"/>
    <property type="project" value="InterPro"/>
</dbReference>
<dbReference type="PRINTS" id="PR00196">
    <property type="entry name" value="ANNEXIN"/>
</dbReference>
<dbReference type="OMA" id="QINNTQR"/>
<evidence type="ECO:0000313" key="5">
    <source>
        <dbReference type="Proteomes" id="UP000277928"/>
    </source>
</evidence>
<dbReference type="SMART" id="SM00335">
    <property type="entry name" value="ANX"/>
    <property type="match status" value="3"/>
</dbReference>
<keyword evidence="5" id="KW-1185">Reference proteome</keyword>
<dbReference type="Pfam" id="PF00191">
    <property type="entry name" value="Annexin"/>
    <property type="match status" value="3"/>
</dbReference>
<dbReference type="GO" id="GO:0005634">
    <property type="term" value="C:nucleus"/>
    <property type="evidence" value="ECO:0007669"/>
    <property type="project" value="TreeGrafter"/>
</dbReference>
<dbReference type="AlphaFoldDB" id="A0A3P7JMJ4"/>
<dbReference type="PANTHER" id="PTHR10502:SF177">
    <property type="entry name" value="ANNEXIN B10"/>
    <property type="match status" value="1"/>
</dbReference>
<dbReference type="Proteomes" id="UP000277928">
    <property type="component" value="Unassembled WGS sequence"/>
</dbReference>
<evidence type="ECO:0000313" key="4">
    <source>
        <dbReference type="EMBL" id="VDM92353.1"/>
    </source>
</evidence>
<dbReference type="GO" id="GO:0001786">
    <property type="term" value="F:phosphatidylserine binding"/>
    <property type="evidence" value="ECO:0007669"/>
    <property type="project" value="TreeGrafter"/>
</dbReference>
<dbReference type="OrthoDB" id="37886at2759"/>
<proteinExistence type="inferred from homology"/>
<dbReference type="InterPro" id="IPR018502">
    <property type="entry name" value="Annexin_repeat"/>
</dbReference>
<keyword evidence="2" id="KW-0677">Repeat</keyword>
<dbReference type="InterPro" id="IPR037104">
    <property type="entry name" value="Annexin_sf"/>
</dbReference>
<name>A0A3P7JMJ4_LITSI</name>
<dbReference type="GO" id="GO:0005886">
    <property type="term" value="C:plasma membrane"/>
    <property type="evidence" value="ECO:0007669"/>
    <property type="project" value="TreeGrafter"/>
</dbReference>
<dbReference type="STRING" id="42156.A0A3P7JMJ4"/>
<dbReference type="SUPFAM" id="SSF47874">
    <property type="entry name" value="Annexin"/>
    <property type="match status" value="1"/>
</dbReference>
<evidence type="ECO:0008006" key="6">
    <source>
        <dbReference type="Google" id="ProtNLM"/>
    </source>
</evidence>
<keyword evidence="3" id="KW-0041">Annexin</keyword>
<sequence length="312" mass="34989">MSATASVRRGTIGAKLPFHDDEAANLLAELLASKTDADKMEVLRVLTQINNTQRQMIKTPYKLRYSRDLMVDLTDGLSEDCGEIILALMETPTKYDALQLAKAINAKTDVNESLLIEILCLRTNSEIDAIKNEYQTARGSSLETDVAKRVNGDLRDILLSVLQKSLVANNNDIVDVEKIRHCVKKILGEKKKIDKLAMKNIIGSLSAYQLNVLINEYATIAGRQIEHDIENSNAPTREGDLIRLIISRSEIDLATISEAYTSNYKKKLIEEIGRECAGACRHCLIDIIKVFFCIKFIAKFDLSDVKEVDNWK</sequence>
<evidence type="ECO:0000256" key="3">
    <source>
        <dbReference type="ARBA" id="ARBA00023216"/>
    </source>
</evidence>
<dbReference type="GO" id="GO:0005509">
    <property type="term" value="F:calcium ion binding"/>
    <property type="evidence" value="ECO:0007669"/>
    <property type="project" value="InterPro"/>
</dbReference>
<dbReference type="GO" id="GO:0005737">
    <property type="term" value="C:cytoplasm"/>
    <property type="evidence" value="ECO:0007669"/>
    <property type="project" value="TreeGrafter"/>
</dbReference>
<gene>
    <name evidence="4" type="ORF">NLS_LOCUS9754</name>
</gene>
<dbReference type="Gene3D" id="1.10.220.10">
    <property type="entry name" value="Annexin"/>
    <property type="match status" value="3"/>
</dbReference>
<organism evidence="4 5">
    <name type="scientific">Litomosoides sigmodontis</name>
    <name type="common">Filarial nematode worm</name>
    <dbReference type="NCBI Taxonomy" id="42156"/>
    <lineage>
        <taxon>Eukaryota</taxon>
        <taxon>Metazoa</taxon>
        <taxon>Ecdysozoa</taxon>
        <taxon>Nematoda</taxon>
        <taxon>Chromadorea</taxon>
        <taxon>Rhabditida</taxon>
        <taxon>Spirurina</taxon>
        <taxon>Spiruromorpha</taxon>
        <taxon>Filarioidea</taxon>
        <taxon>Onchocercidae</taxon>
        <taxon>Litomosoides</taxon>
    </lineage>
</organism>
<reference evidence="4 5" key="1">
    <citation type="submission" date="2018-08" db="EMBL/GenBank/DDBJ databases">
        <authorList>
            <person name="Laetsch R D."/>
            <person name="Stevens L."/>
            <person name="Kumar S."/>
            <person name="Blaxter L. M."/>
        </authorList>
    </citation>
    <scope>NUCLEOTIDE SEQUENCE [LARGE SCALE GENOMIC DNA]</scope>
</reference>
<comment type="similarity">
    <text evidence="1">Belongs to the annexin family.</text>
</comment>
<dbReference type="GO" id="GO:0012506">
    <property type="term" value="C:vesicle membrane"/>
    <property type="evidence" value="ECO:0007669"/>
    <property type="project" value="TreeGrafter"/>
</dbReference>
<dbReference type="PANTHER" id="PTHR10502">
    <property type="entry name" value="ANNEXIN"/>
    <property type="match status" value="1"/>
</dbReference>
<dbReference type="PROSITE" id="PS51897">
    <property type="entry name" value="ANNEXIN_2"/>
    <property type="match status" value="1"/>
</dbReference>
<accession>A0A3P7JMJ4</accession>
<protein>
    <recommendedName>
        <fullName evidence="6">Annexin</fullName>
    </recommendedName>
</protein>
<evidence type="ECO:0000256" key="1">
    <source>
        <dbReference type="ARBA" id="ARBA00007831"/>
    </source>
</evidence>
<dbReference type="EMBL" id="UYRX01001895">
    <property type="protein sequence ID" value="VDM92353.1"/>
    <property type="molecule type" value="Genomic_DNA"/>
</dbReference>
<dbReference type="InterPro" id="IPR001464">
    <property type="entry name" value="Annexin"/>
</dbReference>
<evidence type="ECO:0000256" key="2">
    <source>
        <dbReference type="ARBA" id="ARBA00022737"/>
    </source>
</evidence>